<feature type="non-terminal residue" evidence="1">
    <location>
        <position position="90"/>
    </location>
</feature>
<dbReference type="AlphaFoldDB" id="A0AAW5N2Y6"/>
<dbReference type="Proteomes" id="UP001206878">
    <property type="component" value="Unassembled WGS sequence"/>
</dbReference>
<feature type="non-terminal residue" evidence="1">
    <location>
        <position position="1"/>
    </location>
</feature>
<dbReference type="SUPFAM" id="SSF53756">
    <property type="entry name" value="UDP-Glycosyltransferase/glycogen phosphorylase"/>
    <property type="match status" value="1"/>
</dbReference>
<evidence type="ECO:0000313" key="1">
    <source>
        <dbReference type="EMBL" id="MCR6678962.1"/>
    </source>
</evidence>
<dbReference type="EMBL" id="JANPXH010000641">
    <property type="protein sequence ID" value="MCR6678962.1"/>
    <property type="molecule type" value="Genomic_DNA"/>
</dbReference>
<reference evidence="1" key="1">
    <citation type="submission" date="2022-07" db="EMBL/GenBank/DDBJ databases">
        <title>Diversity of ethanolamine utilization by human commensal Escherichia coli.</title>
        <authorList>
            <person name="Jubelin G."/>
        </authorList>
    </citation>
    <scope>NUCLEOTIDE SEQUENCE</scope>
    <source>
        <strain evidence="1">S1</strain>
    </source>
</reference>
<sequence>SLVPNSVDLKQFQSPPRGKQPVPTVGLMYSLVAFKGCEISLKAFELASRVVPRLRLVSFGYRDPVPEMPLPAGGEFVRQPAQDRLKDIYG</sequence>
<protein>
    <submittedName>
        <fullName evidence="1">Uncharacterized protein</fullName>
    </submittedName>
</protein>
<gene>
    <name evidence="1" type="ORF">NVV43_26050</name>
</gene>
<evidence type="ECO:0000313" key="2">
    <source>
        <dbReference type="Proteomes" id="UP001206878"/>
    </source>
</evidence>
<accession>A0AAW5N2Y6</accession>
<name>A0AAW5N2Y6_9ESCH</name>
<proteinExistence type="predicted"/>
<organism evidence="1 2">
    <name type="scientific">Escherichia marmotae</name>
    <dbReference type="NCBI Taxonomy" id="1499973"/>
    <lineage>
        <taxon>Bacteria</taxon>
        <taxon>Pseudomonadati</taxon>
        <taxon>Pseudomonadota</taxon>
        <taxon>Gammaproteobacteria</taxon>
        <taxon>Enterobacterales</taxon>
        <taxon>Enterobacteriaceae</taxon>
        <taxon>Escherichia</taxon>
    </lineage>
</organism>
<comment type="caution">
    <text evidence="1">The sequence shown here is derived from an EMBL/GenBank/DDBJ whole genome shotgun (WGS) entry which is preliminary data.</text>
</comment>